<evidence type="ECO:0000313" key="3">
    <source>
        <dbReference type="EMBL" id="KAJ3698000.1"/>
    </source>
</evidence>
<dbReference type="SUPFAM" id="SSF81383">
    <property type="entry name" value="F-box domain"/>
    <property type="match status" value="1"/>
</dbReference>
<dbReference type="InterPro" id="IPR005174">
    <property type="entry name" value="KIB1-4_b-propeller"/>
</dbReference>
<dbReference type="Gene3D" id="1.20.1280.50">
    <property type="match status" value="1"/>
</dbReference>
<dbReference type="Pfam" id="PF03478">
    <property type="entry name" value="Beta-prop_KIB1-4"/>
    <property type="match status" value="1"/>
</dbReference>
<dbReference type="InterPro" id="IPR050942">
    <property type="entry name" value="F-box_BR-signaling"/>
</dbReference>
<comment type="caution">
    <text evidence="3">The sequence shown here is derived from an EMBL/GenBank/DDBJ whole genome shotgun (WGS) entry which is preliminary data.</text>
</comment>
<dbReference type="PANTHER" id="PTHR44259">
    <property type="entry name" value="OS07G0183000 PROTEIN-RELATED"/>
    <property type="match status" value="1"/>
</dbReference>
<dbReference type="Proteomes" id="UP001210211">
    <property type="component" value="Unassembled WGS sequence"/>
</dbReference>
<gene>
    <name evidence="3" type="ORF">LUZ61_001705</name>
</gene>
<dbReference type="InterPro" id="IPR001810">
    <property type="entry name" value="F-box_dom"/>
</dbReference>
<protein>
    <recommendedName>
        <fullName evidence="5">F-box domain-containing protein</fullName>
    </recommendedName>
</protein>
<keyword evidence="4" id="KW-1185">Reference proteome</keyword>
<name>A0AAD5ZHJ3_9POAL</name>
<feature type="domain" description="F-box" evidence="1">
    <location>
        <begin position="4"/>
        <end position="39"/>
    </location>
</feature>
<evidence type="ECO:0000313" key="4">
    <source>
        <dbReference type="Proteomes" id="UP001210211"/>
    </source>
</evidence>
<accession>A0AAD5ZHJ3</accession>
<dbReference type="AlphaFoldDB" id="A0AAD5ZHJ3"/>
<dbReference type="EMBL" id="JAMRDG010000001">
    <property type="protein sequence ID" value="KAJ3698000.1"/>
    <property type="molecule type" value="Genomic_DNA"/>
</dbReference>
<dbReference type="CDD" id="cd09917">
    <property type="entry name" value="F-box_SF"/>
    <property type="match status" value="1"/>
</dbReference>
<dbReference type="InterPro" id="IPR036047">
    <property type="entry name" value="F-box-like_dom_sf"/>
</dbReference>
<reference evidence="3 4" key="1">
    <citation type="journal article" date="2022" name="Cell">
        <title>Repeat-based holocentromeres influence genome architecture and karyotype evolution.</title>
        <authorList>
            <person name="Hofstatter P.G."/>
            <person name="Thangavel G."/>
            <person name="Lux T."/>
            <person name="Neumann P."/>
            <person name="Vondrak T."/>
            <person name="Novak P."/>
            <person name="Zhang M."/>
            <person name="Costa L."/>
            <person name="Castellani M."/>
            <person name="Scott A."/>
            <person name="Toegelov H."/>
            <person name="Fuchs J."/>
            <person name="Mata-Sucre Y."/>
            <person name="Dias Y."/>
            <person name="Vanzela A.L.L."/>
            <person name="Huettel B."/>
            <person name="Almeida C.C.S."/>
            <person name="Simkova H."/>
            <person name="Souza G."/>
            <person name="Pedrosa-Harand A."/>
            <person name="Macas J."/>
            <person name="Mayer K.F.X."/>
            <person name="Houben A."/>
            <person name="Marques A."/>
        </authorList>
    </citation>
    <scope>NUCLEOTIDE SEQUENCE [LARGE SCALE GENOMIC DNA]</scope>
    <source>
        <strain evidence="3">RhyTen1mFocal</strain>
    </source>
</reference>
<evidence type="ECO:0000259" key="2">
    <source>
        <dbReference type="Pfam" id="PF03478"/>
    </source>
</evidence>
<proteinExistence type="predicted"/>
<dbReference type="PANTHER" id="PTHR44259:SF114">
    <property type="entry name" value="OS06G0707300 PROTEIN"/>
    <property type="match status" value="1"/>
</dbReference>
<evidence type="ECO:0008006" key="5">
    <source>
        <dbReference type="Google" id="ProtNLM"/>
    </source>
</evidence>
<evidence type="ECO:0000259" key="1">
    <source>
        <dbReference type="Pfam" id="PF00646"/>
    </source>
</evidence>
<sequence>MADWSELHNDVLEHLTSFFSLTDYHRFGAVCKNWHLVAREKHHPSQQLPWLVLGEDDSTRKRKFFSLEENRTYLIDIPELQGQHLCGSSYGWLFTMDAKLNFRLLNPFTRKCYDMPPLPHDPHCDITTYDESMQRLLVAKAILDRDPSHSPEFKVLMMFGENNSLAFWKLGDPTWTLIPDAYYFFDDIIFFKEEFYAVGAYNSNNDIYLINTGLDPNVKRVGPHVKIHGSFAYLVDYMGELLLVQRCREVSKDMIFITKRIIISKIDLEGKIYSEYKPIEGCSVFMGANSCMTVDPSKYPGCKKNALYITDMPQQVSETHGCEDLWIYDMVEGSFSRYYSARQYIPDSPIWLSPNP</sequence>
<dbReference type="Pfam" id="PF00646">
    <property type="entry name" value="F-box"/>
    <property type="match status" value="1"/>
</dbReference>
<organism evidence="3 4">
    <name type="scientific">Rhynchospora tenuis</name>
    <dbReference type="NCBI Taxonomy" id="198213"/>
    <lineage>
        <taxon>Eukaryota</taxon>
        <taxon>Viridiplantae</taxon>
        <taxon>Streptophyta</taxon>
        <taxon>Embryophyta</taxon>
        <taxon>Tracheophyta</taxon>
        <taxon>Spermatophyta</taxon>
        <taxon>Magnoliopsida</taxon>
        <taxon>Liliopsida</taxon>
        <taxon>Poales</taxon>
        <taxon>Cyperaceae</taxon>
        <taxon>Cyperoideae</taxon>
        <taxon>Rhynchosporeae</taxon>
        <taxon>Rhynchospora</taxon>
    </lineage>
</organism>
<feature type="domain" description="KIB1-4 beta-propeller" evidence="2">
    <location>
        <begin position="64"/>
        <end position="321"/>
    </location>
</feature>